<evidence type="ECO:0000256" key="1">
    <source>
        <dbReference type="SAM" id="MobiDB-lite"/>
    </source>
</evidence>
<feature type="compositionally biased region" description="Pro residues" evidence="1">
    <location>
        <begin position="65"/>
        <end position="74"/>
    </location>
</feature>
<dbReference type="EC" id="4.2.1.20" evidence="2"/>
<accession>A0A6J4MLP4</accession>
<feature type="non-terminal residue" evidence="2">
    <location>
        <position position="224"/>
    </location>
</feature>
<dbReference type="EMBL" id="CADCTW010000203">
    <property type="protein sequence ID" value="CAA9361293.1"/>
    <property type="molecule type" value="Genomic_DNA"/>
</dbReference>
<feature type="compositionally biased region" description="Basic and acidic residues" evidence="1">
    <location>
        <begin position="1"/>
        <end position="12"/>
    </location>
</feature>
<name>A0A6J4MLP4_9BACT</name>
<proteinExistence type="predicted"/>
<reference evidence="2" key="1">
    <citation type="submission" date="2020-02" db="EMBL/GenBank/DDBJ databases">
        <authorList>
            <person name="Meier V. D."/>
        </authorList>
    </citation>
    <scope>NUCLEOTIDE SEQUENCE</scope>
    <source>
        <strain evidence="2">AVDCRST_MAG68</strain>
    </source>
</reference>
<gene>
    <name evidence="2" type="ORF">AVDCRST_MAG68-4815</name>
</gene>
<feature type="compositionally biased region" description="Basic residues" evidence="1">
    <location>
        <begin position="173"/>
        <end position="188"/>
    </location>
</feature>
<sequence length="224" mass="22625">ARRRGSGRDRAGRPLQRPAGGRPHHPALLLPGHRAGGGPALDAGAPRRVPADARHAGGALHLPEPHPAPRPRPLPGRRGRRRRAGRAGHGPPRGLRPRAGGALRGVAAGPDPPDRPHHAPRAGARDRGGLARLPLLRLAHRGHGGADHPGRGAGGRGRGRARRHGGAGGGGLRHLHPRAGRGGRRLRGRGGGGERAGGPAGARGCGGSAPAGSRPARGHAAGRL</sequence>
<keyword evidence="2" id="KW-0456">Lyase</keyword>
<feature type="compositionally biased region" description="Basic residues" evidence="1">
    <location>
        <begin position="75"/>
        <end position="86"/>
    </location>
</feature>
<feature type="compositionally biased region" description="Basic and acidic residues" evidence="1">
    <location>
        <begin position="112"/>
        <end position="129"/>
    </location>
</feature>
<dbReference type="GO" id="GO:0004834">
    <property type="term" value="F:tryptophan synthase activity"/>
    <property type="evidence" value="ECO:0007669"/>
    <property type="project" value="UniProtKB-EC"/>
</dbReference>
<feature type="non-terminal residue" evidence="2">
    <location>
        <position position="1"/>
    </location>
</feature>
<evidence type="ECO:0000313" key="2">
    <source>
        <dbReference type="EMBL" id="CAA9361293.1"/>
    </source>
</evidence>
<feature type="compositionally biased region" description="Low complexity" evidence="1">
    <location>
        <begin position="89"/>
        <end position="109"/>
    </location>
</feature>
<feature type="region of interest" description="Disordered" evidence="1">
    <location>
        <begin position="1"/>
        <end position="224"/>
    </location>
</feature>
<dbReference type="AlphaFoldDB" id="A0A6J4MLP4"/>
<feature type="compositionally biased region" description="Gly residues" evidence="1">
    <location>
        <begin position="189"/>
        <end position="209"/>
    </location>
</feature>
<protein>
    <submittedName>
        <fullName evidence="2">Tryptophan synthase alpha chain</fullName>
        <ecNumber evidence="2">4.2.1.20</ecNumber>
    </submittedName>
</protein>
<organism evidence="2">
    <name type="scientific">uncultured Gemmatimonadota bacterium</name>
    <dbReference type="NCBI Taxonomy" id="203437"/>
    <lineage>
        <taxon>Bacteria</taxon>
        <taxon>Pseudomonadati</taxon>
        <taxon>Gemmatimonadota</taxon>
        <taxon>environmental samples</taxon>
    </lineage>
</organism>